<gene>
    <name evidence="1" type="ORF">EVAR_93925_1</name>
</gene>
<proteinExistence type="predicted"/>
<accession>A0A4C1TP45</accession>
<comment type="caution">
    <text evidence="1">The sequence shown here is derived from an EMBL/GenBank/DDBJ whole genome shotgun (WGS) entry which is preliminary data.</text>
</comment>
<organism evidence="1 2">
    <name type="scientific">Eumeta variegata</name>
    <name type="common">Bagworm moth</name>
    <name type="synonym">Eumeta japonica</name>
    <dbReference type="NCBI Taxonomy" id="151549"/>
    <lineage>
        <taxon>Eukaryota</taxon>
        <taxon>Metazoa</taxon>
        <taxon>Ecdysozoa</taxon>
        <taxon>Arthropoda</taxon>
        <taxon>Hexapoda</taxon>
        <taxon>Insecta</taxon>
        <taxon>Pterygota</taxon>
        <taxon>Neoptera</taxon>
        <taxon>Endopterygota</taxon>
        <taxon>Lepidoptera</taxon>
        <taxon>Glossata</taxon>
        <taxon>Ditrysia</taxon>
        <taxon>Tineoidea</taxon>
        <taxon>Psychidae</taxon>
        <taxon>Oiketicinae</taxon>
        <taxon>Eumeta</taxon>
    </lineage>
</organism>
<protein>
    <submittedName>
        <fullName evidence="1">Uncharacterized protein</fullName>
    </submittedName>
</protein>
<dbReference type="AlphaFoldDB" id="A0A4C1TP45"/>
<evidence type="ECO:0000313" key="2">
    <source>
        <dbReference type="Proteomes" id="UP000299102"/>
    </source>
</evidence>
<sequence length="82" mass="8945">MHSTSTQVELRAKASHIHVISIHIVPIRCASSPRTAGCGRVGRARRPEAPDLLSKTLLCLTLKLRRSNGKHAASAIKAWILQ</sequence>
<reference evidence="1 2" key="1">
    <citation type="journal article" date="2019" name="Commun. Biol.">
        <title>The bagworm genome reveals a unique fibroin gene that provides high tensile strength.</title>
        <authorList>
            <person name="Kono N."/>
            <person name="Nakamura H."/>
            <person name="Ohtoshi R."/>
            <person name="Tomita M."/>
            <person name="Numata K."/>
            <person name="Arakawa K."/>
        </authorList>
    </citation>
    <scope>NUCLEOTIDE SEQUENCE [LARGE SCALE GENOMIC DNA]</scope>
</reference>
<name>A0A4C1TP45_EUMVA</name>
<evidence type="ECO:0000313" key="1">
    <source>
        <dbReference type="EMBL" id="GBP15739.1"/>
    </source>
</evidence>
<dbReference type="EMBL" id="BGZK01000074">
    <property type="protein sequence ID" value="GBP15739.1"/>
    <property type="molecule type" value="Genomic_DNA"/>
</dbReference>
<keyword evidence="2" id="KW-1185">Reference proteome</keyword>
<dbReference type="Proteomes" id="UP000299102">
    <property type="component" value="Unassembled WGS sequence"/>
</dbReference>